<dbReference type="STRING" id="983506.L8WNM4"/>
<dbReference type="HOGENOM" id="CLU_2160128_0_0_1"/>
<evidence type="ECO:0000256" key="1">
    <source>
        <dbReference type="ARBA" id="ARBA00004370"/>
    </source>
</evidence>
<keyword evidence="3 5" id="KW-1133">Transmembrane helix</keyword>
<dbReference type="OrthoDB" id="67317at2759"/>
<dbReference type="GO" id="GO:0016020">
    <property type="term" value="C:membrane"/>
    <property type="evidence" value="ECO:0007669"/>
    <property type="project" value="UniProtKB-SubCell"/>
</dbReference>
<evidence type="ECO:0000256" key="3">
    <source>
        <dbReference type="ARBA" id="ARBA00022989"/>
    </source>
</evidence>
<name>L8WNM4_THACA</name>
<reference evidence="6 7" key="1">
    <citation type="journal article" date="2013" name="Nat. Commun.">
        <title>The evolution and pathogenic mechanisms of the rice sheath blight pathogen.</title>
        <authorList>
            <person name="Zheng A."/>
            <person name="Lin R."/>
            <person name="Xu L."/>
            <person name="Qin P."/>
            <person name="Tang C."/>
            <person name="Ai P."/>
            <person name="Zhang D."/>
            <person name="Liu Y."/>
            <person name="Sun Z."/>
            <person name="Feng H."/>
            <person name="Wang Y."/>
            <person name="Chen Y."/>
            <person name="Liang X."/>
            <person name="Fu R."/>
            <person name="Li Q."/>
            <person name="Zhang J."/>
            <person name="Yu X."/>
            <person name="Xie Z."/>
            <person name="Ding L."/>
            <person name="Guan P."/>
            <person name="Tang J."/>
            <person name="Liang Y."/>
            <person name="Wang S."/>
            <person name="Deng Q."/>
            <person name="Li S."/>
            <person name="Zhu J."/>
            <person name="Wang L."/>
            <person name="Liu H."/>
            <person name="Li P."/>
        </authorList>
    </citation>
    <scope>NUCLEOTIDE SEQUENCE [LARGE SCALE GENOMIC DNA]</scope>
    <source>
        <strain evidence="7">AG-1 IA</strain>
    </source>
</reference>
<organism evidence="6 7">
    <name type="scientific">Thanatephorus cucumeris (strain AG1-IA)</name>
    <name type="common">Rice sheath blight fungus</name>
    <name type="synonym">Rhizoctonia solani</name>
    <dbReference type="NCBI Taxonomy" id="983506"/>
    <lineage>
        <taxon>Eukaryota</taxon>
        <taxon>Fungi</taxon>
        <taxon>Dikarya</taxon>
        <taxon>Basidiomycota</taxon>
        <taxon>Agaricomycotina</taxon>
        <taxon>Agaricomycetes</taxon>
        <taxon>Cantharellales</taxon>
        <taxon>Ceratobasidiaceae</taxon>
        <taxon>Rhizoctonia</taxon>
        <taxon>Rhizoctonia solani AG-1</taxon>
    </lineage>
</organism>
<dbReference type="EMBL" id="AFRT01002190">
    <property type="protein sequence ID" value="ELU38353.1"/>
    <property type="molecule type" value="Genomic_DNA"/>
</dbReference>
<comment type="caution">
    <text evidence="6">The sequence shown here is derived from an EMBL/GenBank/DDBJ whole genome shotgun (WGS) entry which is preliminary data.</text>
</comment>
<evidence type="ECO:0000313" key="6">
    <source>
        <dbReference type="EMBL" id="ELU38353.1"/>
    </source>
</evidence>
<dbReference type="AlphaFoldDB" id="L8WNM4"/>
<evidence type="ECO:0000256" key="2">
    <source>
        <dbReference type="ARBA" id="ARBA00022692"/>
    </source>
</evidence>
<accession>L8WNM4</accession>
<feature type="transmembrane region" description="Helical" evidence="5">
    <location>
        <begin position="12"/>
        <end position="33"/>
    </location>
</feature>
<sequence length="111" mass="12209">MGSTNDPENGQAVGSTCYAAAVIYAAMIAFCGCQIGLHKRKARGGDIFLDTDMGICGLAYAECCMFEERAHDWCSYSMCWACPLHNCSQCCCGPRNTPVIVFLWLFAQEWT</sequence>
<keyword evidence="2 5" id="KW-0812">Transmembrane</keyword>
<comment type="subcellular location">
    <subcellularLocation>
        <location evidence="1">Membrane</location>
    </subcellularLocation>
</comment>
<proteinExistence type="predicted"/>
<dbReference type="Proteomes" id="UP000011668">
    <property type="component" value="Unassembled WGS sequence"/>
</dbReference>
<gene>
    <name evidence="6" type="ORF">AG1IA_07621</name>
</gene>
<protein>
    <submittedName>
        <fullName evidence="6">Uncharacterized protein</fullName>
    </submittedName>
</protein>
<dbReference type="InterPro" id="IPR056552">
    <property type="entry name" value="Ribonucl_Kappa"/>
</dbReference>
<evidence type="ECO:0000313" key="7">
    <source>
        <dbReference type="Proteomes" id="UP000011668"/>
    </source>
</evidence>
<evidence type="ECO:0000256" key="5">
    <source>
        <dbReference type="SAM" id="Phobius"/>
    </source>
</evidence>
<keyword evidence="4 5" id="KW-0472">Membrane</keyword>
<evidence type="ECO:0000256" key="4">
    <source>
        <dbReference type="ARBA" id="ARBA00023136"/>
    </source>
</evidence>
<keyword evidence="7" id="KW-1185">Reference proteome</keyword>
<dbReference type="Pfam" id="PF23489">
    <property type="entry name" value="V-ATPase_su_f"/>
    <property type="match status" value="1"/>
</dbReference>